<sequence>QRGGRIIPFIRLPLMLPGCPAPPMTLILPCTLPKQQAP</sequence>
<dbReference type="AlphaFoldDB" id="A0A1A8IUR0"/>
<feature type="non-terminal residue" evidence="1">
    <location>
        <position position="38"/>
    </location>
</feature>
<gene>
    <name evidence="1" type="primary">PRTGB</name>
</gene>
<organism evidence="1">
    <name type="scientific">Nothobranchius kuhntae</name>
    <name type="common">Beira killifish</name>
    <dbReference type="NCBI Taxonomy" id="321403"/>
    <lineage>
        <taxon>Eukaryota</taxon>
        <taxon>Metazoa</taxon>
        <taxon>Chordata</taxon>
        <taxon>Craniata</taxon>
        <taxon>Vertebrata</taxon>
        <taxon>Euteleostomi</taxon>
        <taxon>Actinopterygii</taxon>
        <taxon>Neopterygii</taxon>
        <taxon>Teleostei</taxon>
        <taxon>Neoteleostei</taxon>
        <taxon>Acanthomorphata</taxon>
        <taxon>Ovalentaria</taxon>
        <taxon>Atherinomorphae</taxon>
        <taxon>Cyprinodontiformes</taxon>
        <taxon>Nothobranchiidae</taxon>
        <taxon>Nothobranchius</taxon>
    </lineage>
</organism>
<protein>
    <submittedName>
        <fullName evidence="1">Protogenin homolog b (Gallus gallus)</fullName>
    </submittedName>
</protein>
<evidence type="ECO:0000313" key="1">
    <source>
        <dbReference type="EMBL" id="SBR01087.1"/>
    </source>
</evidence>
<feature type="non-terminal residue" evidence="1">
    <location>
        <position position="1"/>
    </location>
</feature>
<name>A0A1A8IUR0_NOTKU</name>
<dbReference type="EMBL" id="HAED01014642">
    <property type="protein sequence ID" value="SBR01087.1"/>
    <property type="molecule type" value="Transcribed_RNA"/>
</dbReference>
<reference evidence="1" key="1">
    <citation type="submission" date="2016-05" db="EMBL/GenBank/DDBJ databases">
        <authorList>
            <person name="Lavstsen T."/>
            <person name="Jespersen J.S."/>
        </authorList>
    </citation>
    <scope>NUCLEOTIDE SEQUENCE</scope>
    <source>
        <tissue evidence="1">Brain</tissue>
    </source>
</reference>
<proteinExistence type="predicted"/>
<reference evidence="1" key="2">
    <citation type="submission" date="2016-06" db="EMBL/GenBank/DDBJ databases">
        <title>The genome of a short-lived fish provides insights into sex chromosome evolution and the genetic control of aging.</title>
        <authorList>
            <person name="Reichwald K."/>
            <person name="Felder M."/>
            <person name="Petzold A."/>
            <person name="Koch P."/>
            <person name="Groth M."/>
            <person name="Platzer M."/>
        </authorList>
    </citation>
    <scope>NUCLEOTIDE SEQUENCE</scope>
    <source>
        <tissue evidence="1">Brain</tissue>
    </source>
</reference>
<accession>A0A1A8IUR0</accession>